<dbReference type="PANTHER" id="PTHR34203:SF15">
    <property type="entry name" value="SLL1173 PROTEIN"/>
    <property type="match status" value="1"/>
</dbReference>
<keyword evidence="2" id="KW-0489">Methyltransferase</keyword>
<dbReference type="Proteomes" id="UP000694287">
    <property type="component" value="Unassembled WGS sequence"/>
</dbReference>
<accession>A0ABS6URP3</accession>
<dbReference type="GO" id="GO:0032259">
    <property type="term" value="P:methylation"/>
    <property type="evidence" value="ECO:0007669"/>
    <property type="project" value="UniProtKB-KW"/>
</dbReference>
<evidence type="ECO:0000259" key="1">
    <source>
        <dbReference type="Pfam" id="PF05050"/>
    </source>
</evidence>
<dbReference type="InterPro" id="IPR006342">
    <property type="entry name" value="FkbM_mtfrase"/>
</dbReference>
<protein>
    <submittedName>
        <fullName evidence="2">FkbM family methyltransferase</fullName>
    </submittedName>
</protein>
<comment type="caution">
    <text evidence="2">The sequence shown here is derived from an EMBL/GenBank/DDBJ whole genome shotgun (WGS) entry which is preliminary data.</text>
</comment>
<dbReference type="NCBIfam" id="TIGR01444">
    <property type="entry name" value="fkbM_fam"/>
    <property type="match status" value="1"/>
</dbReference>
<dbReference type="Pfam" id="PF05050">
    <property type="entry name" value="Methyltransf_21"/>
    <property type="match status" value="1"/>
</dbReference>
<dbReference type="RefSeq" id="WP_218600860.1">
    <property type="nucleotide sequence ID" value="NZ_JADQDJ010000004.1"/>
</dbReference>
<feature type="domain" description="Methyltransferase FkbM" evidence="1">
    <location>
        <begin position="97"/>
        <end position="208"/>
    </location>
</feature>
<sequence>MYLLYHLRENVRDARHLGPRFLLRHLSRLRRGDGASVRVSVSGVGRLILRRESQDLGVVREIFREDAYRIPSPPHDRQVDEVYRSLLAQGRRPVIIDAGANNGASAAWFAVRYPRALIVAVEPDPGNAQVARANTAQFGVLVVEAAIGCRSGRVRLVGGDGSTDAVQTVRGDDGVRVVTVPEIVGEQPPGCALFIVKVDIEGFESDLFAHDTGWVGDTSVLYVEPHDYLFPGRGVTRGMQAAAVEHDLELLVARGNLVYVNKAAGPGPGPTRRLPEKG</sequence>
<evidence type="ECO:0000313" key="2">
    <source>
        <dbReference type="EMBL" id="MBW0134907.1"/>
    </source>
</evidence>
<dbReference type="InterPro" id="IPR052514">
    <property type="entry name" value="SAM-dependent_MTase"/>
</dbReference>
<keyword evidence="2" id="KW-0808">Transferase</keyword>
<proteinExistence type="predicted"/>
<name>A0ABS6URP3_9PSEU</name>
<evidence type="ECO:0000313" key="3">
    <source>
        <dbReference type="Proteomes" id="UP000694287"/>
    </source>
</evidence>
<dbReference type="GO" id="GO:0008168">
    <property type="term" value="F:methyltransferase activity"/>
    <property type="evidence" value="ECO:0007669"/>
    <property type="project" value="UniProtKB-KW"/>
</dbReference>
<organism evidence="2 3">
    <name type="scientific">Pseudonocardia abyssalis</name>
    <dbReference type="NCBI Taxonomy" id="2792008"/>
    <lineage>
        <taxon>Bacteria</taxon>
        <taxon>Bacillati</taxon>
        <taxon>Actinomycetota</taxon>
        <taxon>Actinomycetes</taxon>
        <taxon>Pseudonocardiales</taxon>
        <taxon>Pseudonocardiaceae</taxon>
        <taxon>Pseudonocardia</taxon>
    </lineage>
</organism>
<gene>
    <name evidence="2" type="ORF">I4I81_11635</name>
</gene>
<keyword evidence="3" id="KW-1185">Reference proteome</keyword>
<dbReference type="PANTHER" id="PTHR34203">
    <property type="entry name" value="METHYLTRANSFERASE, FKBM FAMILY PROTEIN"/>
    <property type="match status" value="1"/>
</dbReference>
<dbReference type="EMBL" id="JADQDK010000001">
    <property type="protein sequence ID" value="MBW0134907.1"/>
    <property type="molecule type" value="Genomic_DNA"/>
</dbReference>
<reference evidence="2 3" key="1">
    <citation type="submission" date="2020-11" db="EMBL/GenBank/DDBJ databases">
        <title>Pseudonocardia abyssalis sp. nov. and Pseudonocardia oceani sp. nov., description and phylogenomic analysis of two novel actinomycetes isolated from the deep Southern Ocean.</title>
        <authorList>
            <person name="Parra J."/>
        </authorList>
    </citation>
    <scope>NUCLEOTIDE SEQUENCE [LARGE SCALE GENOMIC DNA]</scope>
    <source>
        <strain evidence="2 3">KRD-168</strain>
    </source>
</reference>